<accession>A0A072N051</accession>
<dbReference type="CDD" id="cd11716">
    <property type="entry name" value="THUMP_ThiI"/>
    <property type="match status" value="1"/>
</dbReference>
<dbReference type="Pfam" id="PF22025">
    <property type="entry name" value="ThiI_fer"/>
    <property type="match status" value="1"/>
</dbReference>
<keyword evidence="4 11" id="KW-0808">Transferase</keyword>
<dbReference type="NCBIfam" id="TIGR00342">
    <property type="entry name" value="tRNA uracil 4-sulfurtransferase ThiI"/>
    <property type="match status" value="1"/>
</dbReference>
<dbReference type="GO" id="GO:0002937">
    <property type="term" value="P:tRNA 4-thiouridine biosynthesis"/>
    <property type="evidence" value="ECO:0007669"/>
    <property type="project" value="TreeGrafter"/>
</dbReference>
<dbReference type="SUPFAM" id="SSF52402">
    <property type="entry name" value="Adenine nucleotide alpha hydrolases-like"/>
    <property type="match status" value="1"/>
</dbReference>
<evidence type="ECO:0000313" key="14">
    <source>
        <dbReference type="EMBL" id="KEF30896.1"/>
    </source>
</evidence>
<keyword evidence="6 11" id="KW-0067">ATP-binding</keyword>
<dbReference type="Gene3D" id="3.40.250.10">
    <property type="entry name" value="Rhodanese-like domain"/>
    <property type="match status" value="1"/>
</dbReference>
<comment type="pathway">
    <text evidence="11">Cofactor biosynthesis; thiamine diphosphate biosynthesis.</text>
</comment>
<dbReference type="InterPro" id="IPR049962">
    <property type="entry name" value="THUMP_ThiI"/>
</dbReference>
<dbReference type="InterPro" id="IPR020536">
    <property type="entry name" value="ThiI_AANH"/>
</dbReference>
<dbReference type="GO" id="GO:0140741">
    <property type="term" value="F:tRNA-uracil-4 sulfurtransferase activity"/>
    <property type="evidence" value="ECO:0007669"/>
    <property type="project" value="UniProtKB-EC"/>
</dbReference>
<keyword evidence="9" id="KW-1015">Disulfide bond</keyword>
<keyword evidence="10" id="KW-0676">Redox-active center</keyword>
<evidence type="ECO:0000256" key="4">
    <source>
        <dbReference type="ARBA" id="ARBA00022679"/>
    </source>
</evidence>
<feature type="domain" description="THUMP" evidence="13">
    <location>
        <begin position="62"/>
        <end position="166"/>
    </location>
</feature>
<dbReference type="PANTHER" id="PTHR43209">
    <property type="entry name" value="TRNA SULFURTRANSFERASE"/>
    <property type="match status" value="1"/>
</dbReference>
<feature type="binding site" evidence="11">
    <location>
        <position position="266"/>
    </location>
    <ligand>
        <name>ATP</name>
        <dbReference type="ChEBI" id="CHEBI:30616"/>
    </ligand>
</feature>
<dbReference type="NCBIfam" id="TIGR04271">
    <property type="entry name" value="ThiI_C_thiazole"/>
    <property type="match status" value="1"/>
</dbReference>
<dbReference type="PROSITE" id="PS51165">
    <property type="entry name" value="THUMP"/>
    <property type="match status" value="1"/>
</dbReference>
<dbReference type="EMBL" id="ANIE01000007">
    <property type="protein sequence ID" value="KEF30896.1"/>
    <property type="molecule type" value="Genomic_DNA"/>
</dbReference>
<comment type="catalytic activity">
    <reaction evidence="11">
        <text>[ThiS sulfur-carrier protein]-C-terminal Gly-Gly-AMP + S-sulfanyl-L-cysteinyl-[cysteine desulfurase] + AH2 = [ThiS sulfur-carrier protein]-C-terminal-Gly-aminoethanethioate + L-cysteinyl-[cysteine desulfurase] + A + AMP + 2 H(+)</text>
        <dbReference type="Rhea" id="RHEA:43340"/>
        <dbReference type="Rhea" id="RHEA-COMP:12157"/>
        <dbReference type="Rhea" id="RHEA-COMP:12158"/>
        <dbReference type="Rhea" id="RHEA-COMP:12910"/>
        <dbReference type="Rhea" id="RHEA-COMP:19908"/>
        <dbReference type="ChEBI" id="CHEBI:13193"/>
        <dbReference type="ChEBI" id="CHEBI:15378"/>
        <dbReference type="ChEBI" id="CHEBI:17499"/>
        <dbReference type="ChEBI" id="CHEBI:29950"/>
        <dbReference type="ChEBI" id="CHEBI:61963"/>
        <dbReference type="ChEBI" id="CHEBI:90618"/>
        <dbReference type="ChEBI" id="CHEBI:232372"/>
        <dbReference type="ChEBI" id="CHEBI:456215"/>
    </reaction>
</comment>
<organism evidence="14 15">
    <name type="scientific">Marinobacter nitratireducens</name>
    <dbReference type="NCBI Taxonomy" id="1137280"/>
    <lineage>
        <taxon>Bacteria</taxon>
        <taxon>Pseudomonadati</taxon>
        <taxon>Pseudomonadota</taxon>
        <taxon>Gammaproteobacteria</taxon>
        <taxon>Pseudomonadales</taxon>
        <taxon>Marinobacteraceae</taxon>
        <taxon>Marinobacter</taxon>
    </lineage>
</organism>
<keyword evidence="8 11" id="KW-0784">Thiamine biosynthesis</keyword>
<dbReference type="InterPro" id="IPR003720">
    <property type="entry name" value="tRNA_STrfase"/>
</dbReference>
<dbReference type="InterPro" id="IPR014729">
    <property type="entry name" value="Rossmann-like_a/b/a_fold"/>
</dbReference>
<evidence type="ECO:0000256" key="3">
    <source>
        <dbReference type="ARBA" id="ARBA00022555"/>
    </source>
</evidence>
<evidence type="ECO:0000259" key="12">
    <source>
        <dbReference type="PROSITE" id="PS50206"/>
    </source>
</evidence>
<comment type="caution">
    <text evidence="11">Lacks conserved residue(s) required for the propagation of feature annotation.</text>
</comment>
<evidence type="ECO:0000259" key="13">
    <source>
        <dbReference type="PROSITE" id="PS51165"/>
    </source>
</evidence>
<dbReference type="SUPFAM" id="SSF52821">
    <property type="entry name" value="Rhodanese/Cell cycle control phosphatase"/>
    <property type="match status" value="1"/>
</dbReference>
<dbReference type="GO" id="GO:0009229">
    <property type="term" value="P:thiamine diphosphate biosynthetic process"/>
    <property type="evidence" value="ECO:0007669"/>
    <property type="project" value="UniProtKB-UniRule"/>
</dbReference>
<evidence type="ECO:0000256" key="6">
    <source>
        <dbReference type="ARBA" id="ARBA00022840"/>
    </source>
</evidence>
<dbReference type="GO" id="GO:0005829">
    <property type="term" value="C:cytosol"/>
    <property type="evidence" value="ECO:0007669"/>
    <property type="project" value="TreeGrafter"/>
</dbReference>
<feature type="domain" description="Rhodanese" evidence="12">
    <location>
        <begin position="434"/>
        <end position="480"/>
    </location>
</feature>
<dbReference type="PROSITE" id="PS50206">
    <property type="entry name" value="RHODANESE_3"/>
    <property type="match status" value="1"/>
</dbReference>
<dbReference type="Pfam" id="PF02926">
    <property type="entry name" value="THUMP"/>
    <property type="match status" value="1"/>
</dbReference>
<feature type="binding site" evidence="11">
    <location>
        <begin position="184"/>
        <end position="185"/>
    </location>
    <ligand>
        <name>ATP</name>
        <dbReference type="ChEBI" id="CHEBI:30616"/>
    </ligand>
</feature>
<dbReference type="HAMAP" id="MF_00021">
    <property type="entry name" value="ThiI"/>
    <property type="match status" value="1"/>
</dbReference>
<evidence type="ECO:0000313" key="15">
    <source>
        <dbReference type="Proteomes" id="UP000035057"/>
    </source>
</evidence>
<comment type="subcellular location">
    <subcellularLocation>
        <location evidence="1 11">Cytoplasm</location>
    </subcellularLocation>
</comment>
<dbReference type="EC" id="2.8.1.4" evidence="11"/>
<evidence type="ECO:0000256" key="10">
    <source>
        <dbReference type="ARBA" id="ARBA00023284"/>
    </source>
</evidence>
<comment type="caution">
    <text evidence="14">The sequence shown here is derived from an EMBL/GenBank/DDBJ whole genome shotgun (WGS) entry which is preliminary data.</text>
</comment>
<evidence type="ECO:0000256" key="1">
    <source>
        <dbReference type="ARBA" id="ARBA00004496"/>
    </source>
</evidence>
<dbReference type="Gene3D" id="3.30.2130.30">
    <property type="match status" value="1"/>
</dbReference>
<dbReference type="InterPro" id="IPR054173">
    <property type="entry name" value="ThiI_fer"/>
</dbReference>
<keyword evidence="15" id="KW-1185">Reference proteome</keyword>
<dbReference type="GO" id="GO:0000049">
    <property type="term" value="F:tRNA binding"/>
    <property type="evidence" value="ECO:0007669"/>
    <property type="project" value="UniProtKB-UniRule"/>
</dbReference>
<dbReference type="PATRIC" id="fig|1137280.3.peg.2656"/>
<keyword evidence="2 11" id="KW-0963">Cytoplasm</keyword>
<dbReference type="InterPro" id="IPR036873">
    <property type="entry name" value="Rhodanese-like_dom_sf"/>
</dbReference>
<dbReference type="UniPathway" id="UPA00060"/>
<feature type="binding site" evidence="11">
    <location>
        <position position="288"/>
    </location>
    <ligand>
        <name>ATP</name>
        <dbReference type="ChEBI" id="CHEBI:30616"/>
    </ligand>
</feature>
<feature type="active site" description="Cysteine persulfide intermediate" evidence="11">
    <location>
        <position position="456"/>
    </location>
</feature>
<keyword evidence="3 11" id="KW-0820">tRNA-binding</keyword>
<protein>
    <recommendedName>
        <fullName evidence="11">tRNA sulfurtransferase</fullName>
        <ecNumber evidence="11">2.8.1.4</ecNumber>
    </recommendedName>
    <alternativeName>
        <fullName evidence="11">Sulfur carrier protein ThiS sulfurtransferase</fullName>
    </alternativeName>
    <alternativeName>
        <fullName evidence="11">Thiamine biosynthesis protein ThiI</fullName>
    </alternativeName>
    <alternativeName>
        <fullName evidence="11">tRNA 4-thiouridine synthase</fullName>
    </alternativeName>
</protein>
<evidence type="ECO:0000256" key="2">
    <source>
        <dbReference type="ARBA" id="ARBA00022490"/>
    </source>
</evidence>
<dbReference type="RefSeq" id="WP_036132943.1">
    <property type="nucleotide sequence ID" value="NZ_ANIE01000007.1"/>
</dbReference>
<dbReference type="SUPFAM" id="SSF143437">
    <property type="entry name" value="THUMP domain-like"/>
    <property type="match status" value="1"/>
</dbReference>
<dbReference type="InterPro" id="IPR049961">
    <property type="entry name" value="ThiI_N"/>
</dbReference>
<reference evidence="14 15" key="1">
    <citation type="submission" date="2012-12" db="EMBL/GenBank/DDBJ databases">
        <title>Genome assembly of Marinobacter sp. AK21.</title>
        <authorList>
            <person name="Khatri I."/>
            <person name="Kumar R."/>
            <person name="Vaidya B."/>
            <person name="Subramanian S."/>
            <person name="Pinnaka A."/>
        </authorList>
    </citation>
    <scope>NUCLEOTIDE SEQUENCE [LARGE SCALE GENOMIC DNA]</scope>
    <source>
        <strain evidence="14 15">AK21</strain>
    </source>
</reference>
<dbReference type="InterPro" id="IPR004114">
    <property type="entry name" value="THUMP_dom"/>
</dbReference>
<evidence type="ECO:0000256" key="11">
    <source>
        <dbReference type="HAMAP-Rule" id="MF_00021"/>
    </source>
</evidence>
<comment type="function">
    <text evidence="11">Catalyzes the ATP-dependent transfer of a sulfur to tRNA to produce 4-thiouridine in position 8 of tRNAs, which functions as a near-UV photosensor. Also catalyzes the transfer of sulfur to the sulfur carrier protein ThiS, forming ThiS-thiocarboxylate. This is a step in the synthesis of thiazole, in the thiamine biosynthesis pathway. The sulfur is donated as persulfide by IscS.</text>
</comment>
<dbReference type="Pfam" id="PF02568">
    <property type="entry name" value="ThiI"/>
    <property type="match status" value="1"/>
</dbReference>
<comment type="catalytic activity">
    <reaction evidence="11">
        <text>[ThiI sulfur-carrier protein]-S-sulfanyl-L-cysteine + a uridine in tRNA + 2 reduced [2Fe-2S]-[ferredoxin] + ATP + H(+) = [ThiI sulfur-carrier protein]-L-cysteine + a 4-thiouridine in tRNA + 2 oxidized [2Fe-2S]-[ferredoxin] + AMP + diphosphate</text>
        <dbReference type="Rhea" id="RHEA:24176"/>
        <dbReference type="Rhea" id="RHEA-COMP:10000"/>
        <dbReference type="Rhea" id="RHEA-COMP:10001"/>
        <dbReference type="Rhea" id="RHEA-COMP:13337"/>
        <dbReference type="Rhea" id="RHEA-COMP:13338"/>
        <dbReference type="Rhea" id="RHEA-COMP:13339"/>
        <dbReference type="Rhea" id="RHEA-COMP:13340"/>
        <dbReference type="ChEBI" id="CHEBI:15378"/>
        <dbReference type="ChEBI" id="CHEBI:29950"/>
        <dbReference type="ChEBI" id="CHEBI:30616"/>
        <dbReference type="ChEBI" id="CHEBI:33019"/>
        <dbReference type="ChEBI" id="CHEBI:33737"/>
        <dbReference type="ChEBI" id="CHEBI:33738"/>
        <dbReference type="ChEBI" id="CHEBI:61963"/>
        <dbReference type="ChEBI" id="CHEBI:65315"/>
        <dbReference type="ChEBI" id="CHEBI:136798"/>
        <dbReference type="ChEBI" id="CHEBI:456215"/>
        <dbReference type="EC" id="2.8.1.4"/>
    </reaction>
</comment>
<dbReference type="GO" id="GO:0052837">
    <property type="term" value="P:thiazole biosynthetic process"/>
    <property type="evidence" value="ECO:0007669"/>
    <property type="project" value="InterPro"/>
</dbReference>
<sequence>MKLLIRPAAEVAIKSKPVRRQQMRHLRQNIRKILIRLDPEIVVEGTWDRVNVEVPEGRGLAGAVIDELTRIPGISGIQEIGVFPFIDVDDVADKAVDAFADRIEGKTFAVRVKRQGDHDFRSIDLERAVGAALFMKAHPAGVDLKSPQVEVNIAVQDNQFHIAHRRHRGLGGFPLGSVENVMTLISGGYDSTVAAYLMMRRGLRTHFLFFNLGGTAHEVGVRQVVHYLWERYGSSHNAKFISVPFDGVIAEIMKSVNHRHWGVVLKRQMLKAACEISQTNNANGLVTGDAVAQVSSQTLTNLNVVDRASDEVVLRPLISMDKETIIATAKEIGTEPFARTMPEYCGVISQKPATRAKLHRVEHDEAQMDPEVLARAIESREETPLTKLMDTTVTPEEVELVQTPGVDDVVIDVRHPSEGEQSPLTLTNNDILQIPFYELNQKIGDLPANRQYLLYCDRGTMSRMHAVHLKAEGHSNIKVYAPAS</sequence>
<dbReference type="OrthoDB" id="9773948at2"/>
<name>A0A072N051_9GAMM</name>
<dbReference type="STRING" id="1137280.D777_02838"/>
<gene>
    <name evidence="11" type="primary">thiI</name>
    <name evidence="14" type="ORF">D777_02838</name>
</gene>
<dbReference type="CDD" id="cd01712">
    <property type="entry name" value="PPase_ThiI"/>
    <property type="match status" value="1"/>
</dbReference>
<dbReference type="GO" id="GO:0005524">
    <property type="term" value="F:ATP binding"/>
    <property type="evidence" value="ECO:0007669"/>
    <property type="project" value="UniProtKB-UniRule"/>
</dbReference>
<dbReference type="PANTHER" id="PTHR43209:SF1">
    <property type="entry name" value="TRNA SULFURTRANSFERASE"/>
    <property type="match status" value="1"/>
</dbReference>
<dbReference type="SMART" id="SM00981">
    <property type="entry name" value="THUMP"/>
    <property type="match status" value="1"/>
</dbReference>
<dbReference type="Proteomes" id="UP000035057">
    <property type="component" value="Unassembled WGS sequence"/>
</dbReference>
<dbReference type="Gene3D" id="3.40.50.620">
    <property type="entry name" value="HUPs"/>
    <property type="match status" value="1"/>
</dbReference>
<dbReference type="InterPro" id="IPR050102">
    <property type="entry name" value="tRNA_sulfurtransferase_ThiI"/>
</dbReference>
<evidence type="ECO:0000256" key="7">
    <source>
        <dbReference type="ARBA" id="ARBA00022884"/>
    </source>
</evidence>
<keyword evidence="5 11" id="KW-0547">Nucleotide-binding</keyword>
<dbReference type="InterPro" id="IPR026340">
    <property type="entry name" value="THII_Thiazole_biosynth_dom"/>
</dbReference>
<evidence type="ECO:0000256" key="8">
    <source>
        <dbReference type="ARBA" id="ARBA00022977"/>
    </source>
</evidence>
<evidence type="ECO:0000256" key="9">
    <source>
        <dbReference type="ARBA" id="ARBA00023157"/>
    </source>
</evidence>
<dbReference type="GO" id="GO:0009228">
    <property type="term" value="P:thiamine biosynthetic process"/>
    <property type="evidence" value="ECO:0007669"/>
    <property type="project" value="UniProtKB-KW"/>
</dbReference>
<dbReference type="InterPro" id="IPR001763">
    <property type="entry name" value="Rhodanese-like_dom"/>
</dbReference>
<dbReference type="AlphaFoldDB" id="A0A072N051"/>
<proteinExistence type="inferred from homology"/>
<feature type="binding site" evidence="11">
    <location>
        <position position="297"/>
    </location>
    <ligand>
        <name>ATP</name>
        <dbReference type="ChEBI" id="CHEBI:30616"/>
    </ligand>
</feature>
<comment type="similarity">
    <text evidence="11">Belongs to the ThiI family.</text>
</comment>
<evidence type="ECO:0000256" key="5">
    <source>
        <dbReference type="ARBA" id="ARBA00022741"/>
    </source>
</evidence>
<dbReference type="GO" id="GO:0004810">
    <property type="term" value="F:CCA tRNA nucleotidyltransferase activity"/>
    <property type="evidence" value="ECO:0007669"/>
    <property type="project" value="InterPro"/>
</dbReference>
<keyword evidence="7 11" id="KW-0694">RNA-binding</keyword>